<sequence>MADTTIPPDAEALVYEKATRSLVVKTLPVPKATGPEDHLLRVHAVALTNGELAWPEPLEFPDPVPGYELAATVITAPPKSPFTPGTEVYARTNFERLGSARPFSIATTTELGHKPANLSWEEAATVPLSALTAWQALFVHGGLAAPDSQDLDEVRAKNAGRRVLITAAAGGVGLWLVQLARLAGAYVIGTCGSANADFVIELGAHEVLDYGTTNLATWAGEDPTARKFDLGLDCVGHATLEQVWSVTRSGGKVISIVDEPGKAKPTTVEADVNSLFFIVEANSEQLDRISKLIEAGTCKAFVDSVFDLRDGAKAMEKLNGRRLRGKVVLRITA</sequence>
<dbReference type="GO" id="GO:0016491">
    <property type="term" value="F:oxidoreductase activity"/>
    <property type="evidence" value="ECO:0007669"/>
    <property type="project" value="InterPro"/>
</dbReference>
<dbReference type="InterPro" id="IPR011032">
    <property type="entry name" value="GroES-like_sf"/>
</dbReference>
<evidence type="ECO:0000313" key="2">
    <source>
        <dbReference type="EMBL" id="SCO75877.1"/>
    </source>
</evidence>
<dbReference type="GO" id="GO:0005739">
    <property type="term" value="C:mitochondrion"/>
    <property type="evidence" value="ECO:0007669"/>
    <property type="project" value="TreeGrafter"/>
</dbReference>
<dbReference type="PANTHER" id="PTHR11695">
    <property type="entry name" value="ALCOHOL DEHYDROGENASE RELATED"/>
    <property type="match status" value="1"/>
</dbReference>
<dbReference type="VEuPathDB" id="FungiDB:FOC1_g10004751"/>
<dbReference type="VEuPathDB" id="FungiDB:FOXG_10743"/>
<gene>
    <name evidence="2" type="ORF">FRV6_00089</name>
</gene>
<dbReference type="VEuPathDB" id="FungiDB:FOZG_10255"/>
<evidence type="ECO:0000313" key="3">
    <source>
        <dbReference type="Proteomes" id="UP000219369"/>
    </source>
</evidence>
<dbReference type="SUPFAM" id="SSF51735">
    <property type="entry name" value="NAD(P)-binding Rossmann-fold domains"/>
    <property type="match status" value="1"/>
</dbReference>
<dbReference type="InterPro" id="IPR020843">
    <property type="entry name" value="ER"/>
</dbReference>
<name>A0A2H3SHA2_FUSOX</name>
<dbReference type="VEuPathDB" id="FungiDB:HZS61_002557"/>
<dbReference type="CDD" id="cd05289">
    <property type="entry name" value="MDR_like_2"/>
    <property type="match status" value="1"/>
</dbReference>
<dbReference type="InterPro" id="IPR050700">
    <property type="entry name" value="YIM1/Zinc_Alcohol_DH_Fams"/>
</dbReference>
<dbReference type="VEuPathDB" id="FungiDB:FOMG_07545"/>
<dbReference type="AlphaFoldDB" id="A0A2H3SHA2"/>
<feature type="domain" description="Enoyl reductase (ER)" evidence="1">
    <location>
        <begin position="17"/>
        <end position="329"/>
    </location>
</feature>
<dbReference type="OrthoDB" id="3509362at2759"/>
<dbReference type="Gene3D" id="3.90.180.10">
    <property type="entry name" value="Medium-chain alcohol dehydrogenases, catalytic domain"/>
    <property type="match status" value="1"/>
</dbReference>
<dbReference type="Gene3D" id="3.40.50.720">
    <property type="entry name" value="NAD(P)-binding Rossmann-like Domain"/>
    <property type="match status" value="1"/>
</dbReference>
<evidence type="ECO:0000259" key="1">
    <source>
        <dbReference type="SMART" id="SM00829"/>
    </source>
</evidence>
<dbReference type="SMART" id="SM00829">
    <property type="entry name" value="PKS_ER"/>
    <property type="match status" value="1"/>
</dbReference>
<dbReference type="EMBL" id="FMJY01000001">
    <property type="protein sequence ID" value="SCO75877.1"/>
    <property type="molecule type" value="Genomic_DNA"/>
</dbReference>
<dbReference type="Pfam" id="PF13602">
    <property type="entry name" value="ADH_zinc_N_2"/>
    <property type="match status" value="1"/>
</dbReference>
<dbReference type="VEuPathDB" id="FungiDB:FOC4_g10008905"/>
<protein>
    <submittedName>
        <fullName evidence="2">Related to zinc-binding oxidoreductase</fullName>
    </submittedName>
</protein>
<dbReference type="VEuPathDB" id="FungiDB:FOIG_09090"/>
<dbReference type="Proteomes" id="UP000219369">
    <property type="component" value="Unassembled WGS sequence"/>
</dbReference>
<proteinExistence type="predicted"/>
<accession>A0A2H3SHA2</accession>
<dbReference type="SUPFAM" id="SSF50129">
    <property type="entry name" value="GroES-like"/>
    <property type="match status" value="1"/>
</dbReference>
<dbReference type="PANTHER" id="PTHR11695:SF647">
    <property type="entry name" value="ENOYL REDUCTASE (ER) DOMAIN-CONTAINING PROTEIN"/>
    <property type="match status" value="1"/>
</dbReference>
<organism evidence="2 3">
    <name type="scientific">Fusarium oxysporum</name>
    <name type="common">Fusarium vascular wilt</name>
    <dbReference type="NCBI Taxonomy" id="5507"/>
    <lineage>
        <taxon>Eukaryota</taxon>
        <taxon>Fungi</taxon>
        <taxon>Dikarya</taxon>
        <taxon>Ascomycota</taxon>
        <taxon>Pezizomycotina</taxon>
        <taxon>Sordariomycetes</taxon>
        <taxon>Hypocreomycetidae</taxon>
        <taxon>Hypocreales</taxon>
        <taxon>Nectriaceae</taxon>
        <taxon>Fusarium</taxon>
        <taxon>Fusarium oxysporum species complex</taxon>
    </lineage>
</organism>
<dbReference type="InterPro" id="IPR036291">
    <property type="entry name" value="NAD(P)-bd_dom_sf"/>
</dbReference>
<reference evidence="3" key="1">
    <citation type="submission" date="2016-09" db="EMBL/GenBank/DDBJ databases">
        <authorList>
            <person name="Guldener U."/>
        </authorList>
    </citation>
    <scope>NUCLEOTIDE SEQUENCE [LARGE SCALE GENOMIC DNA]</scope>
    <source>
        <strain evidence="3">V64-1</strain>
    </source>
</reference>